<reference evidence="10" key="1">
    <citation type="submission" date="2016-09" db="EMBL/GenBank/DDBJ databases">
        <title>Acidihalobacter prosperus F5.</title>
        <authorList>
            <person name="Khaleque H.N."/>
            <person name="Ramsay J.P."/>
            <person name="Kaksonen A.H."/>
            <person name="Boxall N.J."/>
            <person name="Watkin E.L.J."/>
        </authorList>
    </citation>
    <scope>NUCLEOTIDE SEQUENCE [LARGE SCALE GENOMIC DNA]</scope>
    <source>
        <strain evidence="10">F5</strain>
    </source>
</reference>
<dbReference type="Pfam" id="PF14559">
    <property type="entry name" value="TPR_19"/>
    <property type="match status" value="1"/>
</dbReference>
<dbReference type="GO" id="GO:0046872">
    <property type="term" value="F:metal ion binding"/>
    <property type="evidence" value="ECO:0007669"/>
    <property type="project" value="UniProtKB-KW"/>
</dbReference>
<dbReference type="Gene3D" id="3.30.2010.10">
    <property type="entry name" value="Metalloproteases ('zincins'), catalytic domain"/>
    <property type="match status" value="1"/>
</dbReference>
<sequence length="505" mass="54805">MRGPPGSRIPHATRHPVATRRDNKHPFAYGLLLLLAALFLPPASQADTTSRTPPLPALGESSSRALTIEQERRLGRDALNEIHRKLPVLQDPLSNAYLSGLGEQLLTNTQQHVRFRFEFLIINAPEINAFAAPGGVIAVNTGLIKAANNEAELAAVIAHEIAHVTQRHIARTLDHSAQLGVPSLLVALGAILAGIHDPALGQAALASTIAGNAQSQLNFSRAYEREADEIGMQTLADTGLDPTAMAGFFAELSKRSHTDENTLPSLLLTHPVTSDRIAESSTRSAQYHGDYRRNSLRFSLFKARIIALTEPPEQVIARLTRSPNAAENPAQRYREAIALSRAGRNDEAITLLEALHQAHPKSEMLTISLAQVLTSARRADLAVKLLRHLDALYPEQTLVITSLARALLASGNAKAAYALLTQHMRGRQNRADVLHLLAEAAAASGNSIASHEALAQYYVELGEYTPAAQQIEIALQQHPIDHTTRARLIAEKTRIAQQAKLDAME</sequence>
<dbReference type="PANTHER" id="PTHR22726:SF1">
    <property type="entry name" value="METALLOENDOPEPTIDASE OMA1, MITOCHONDRIAL"/>
    <property type="match status" value="1"/>
</dbReference>
<dbReference type="GO" id="GO:0016020">
    <property type="term" value="C:membrane"/>
    <property type="evidence" value="ECO:0007669"/>
    <property type="project" value="TreeGrafter"/>
</dbReference>
<evidence type="ECO:0000313" key="10">
    <source>
        <dbReference type="Proteomes" id="UP000095401"/>
    </source>
</evidence>
<dbReference type="InterPro" id="IPR051156">
    <property type="entry name" value="Mito/Outer_Membr_Metalloprot"/>
</dbReference>
<evidence type="ECO:0000256" key="7">
    <source>
        <dbReference type="SAM" id="MobiDB-lite"/>
    </source>
</evidence>
<evidence type="ECO:0000256" key="6">
    <source>
        <dbReference type="ARBA" id="ARBA00023049"/>
    </source>
</evidence>
<comment type="cofactor">
    <cofactor evidence="1">
        <name>Zn(2+)</name>
        <dbReference type="ChEBI" id="CHEBI:29105"/>
    </cofactor>
</comment>
<dbReference type="PANTHER" id="PTHR22726">
    <property type="entry name" value="METALLOENDOPEPTIDASE OMA1"/>
    <property type="match status" value="1"/>
</dbReference>
<feature type="region of interest" description="Disordered" evidence="7">
    <location>
        <begin position="1"/>
        <end position="21"/>
    </location>
</feature>
<accession>A0A1D8IQX5</accession>
<gene>
    <name evidence="9" type="ORF">BI364_13830</name>
</gene>
<evidence type="ECO:0000313" key="9">
    <source>
        <dbReference type="EMBL" id="AOU98891.1"/>
    </source>
</evidence>
<evidence type="ECO:0000256" key="3">
    <source>
        <dbReference type="ARBA" id="ARBA00022723"/>
    </source>
</evidence>
<dbReference type="Gene3D" id="1.25.40.10">
    <property type="entry name" value="Tetratricopeptide repeat domain"/>
    <property type="match status" value="1"/>
</dbReference>
<protein>
    <recommendedName>
        <fullName evidence="8">Peptidase M48 domain-containing protein</fullName>
    </recommendedName>
</protein>
<organism evidence="9 10">
    <name type="scientific">Acidihalobacter yilgarnensis</name>
    <dbReference type="NCBI Taxonomy" id="2819280"/>
    <lineage>
        <taxon>Bacteria</taxon>
        <taxon>Pseudomonadati</taxon>
        <taxon>Pseudomonadota</taxon>
        <taxon>Gammaproteobacteria</taxon>
        <taxon>Chromatiales</taxon>
        <taxon>Ectothiorhodospiraceae</taxon>
        <taxon>Acidihalobacter</taxon>
    </lineage>
</organism>
<dbReference type="Pfam" id="PF01435">
    <property type="entry name" value="Peptidase_M48"/>
    <property type="match status" value="1"/>
</dbReference>
<feature type="domain" description="Peptidase M48" evidence="8">
    <location>
        <begin position="93"/>
        <end position="280"/>
    </location>
</feature>
<keyword evidence="10" id="KW-1185">Reference proteome</keyword>
<proteinExistence type="predicted"/>
<name>A0A1D8IQX5_9GAMM</name>
<evidence type="ECO:0000256" key="1">
    <source>
        <dbReference type="ARBA" id="ARBA00001947"/>
    </source>
</evidence>
<dbReference type="InterPro" id="IPR011990">
    <property type="entry name" value="TPR-like_helical_dom_sf"/>
</dbReference>
<evidence type="ECO:0000259" key="8">
    <source>
        <dbReference type="Pfam" id="PF01435"/>
    </source>
</evidence>
<dbReference type="KEGG" id="aprs:BI364_13830"/>
<dbReference type="Proteomes" id="UP000095401">
    <property type="component" value="Chromosome"/>
</dbReference>
<dbReference type="AlphaFoldDB" id="A0A1D8IQX5"/>
<keyword evidence="3" id="KW-0479">Metal-binding</keyword>
<evidence type="ECO:0000256" key="4">
    <source>
        <dbReference type="ARBA" id="ARBA00022801"/>
    </source>
</evidence>
<dbReference type="GO" id="GO:0051603">
    <property type="term" value="P:proteolysis involved in protein catabolic process"/>
    <property type="evidence" value="ECO:0007669"/>
    <property type="project" value="TreeGrafter"/>
</dbReference>
<evidence type="ECO:0000256" key="5">
    <source>
        <dbReference type="ARBA" id="ARBA00022833"/>
    </source>
</evidence>
<dbReference type="InterPro" id="IPR001915">
    <property type="entry name" value="Peptidase_M48"/>
</dbReference>
<keyword evidence="4" id="KW-0378">Hydrolase</keyword>
<dbReference type="GO" id="GO:0004222">
    <property type="term" value="F:metalloendopeptidase activity"/>
    <property type="evidence" value="ECO:0007669"/>
    <property type="project" value="InterPro"/>
</dbReference>
<keyword evidence="6" id="KW-0482">Metalloprotease</keyword>
<keyword evidence="5" id="KW-0862">Zinc</keyword>
<evidence type="ECO:0000256" key="2">
    <source>
        <dbReference type="ARBA" id="ARBA00022670"/>
    </source>
</evidence>
<dbReference type="EMBL" id="CP017415">
    <property type="protein sequence ID" value="AOU98891.1"/>
    <property type="molecule type" value="Genomic_DNA"/>
</dbReference>
<keyword evidence="2" id="KW-0645">Protease</keyword>
<dbReference type="SUPFAM" id="SSF48452">
    <property type="entry name" value="TPR-like"/>
    <property type="match status" value="1"/>
</dbReference>